<dbReference type="SUPFAM" id="SSF47413">
    <property type="entry name" value="lambda repressor-like DNA-binding domains"/>
    <property type="match status" value="1"/>
</dbReference>
<protein>
    <recommendedName>
        <fullName evidence="1">HTH cro/C1-type domain-containing protein</fullName>
    </recommendedName>
</protein>
<dbReference type="InterPro" id="IPR001387">
    <property type="entry name" value="Cro/C1-type_HTH"/>
</dbReference>
<name>A0A1Q4V0U1_9ACTN</name>
<dbReference type="Gene3D" id="1.10.260.40">
    <property type="entry name" value="lambda repressor-like DNA-binding domains"/>
    <property type="match status" value="1"/>
</dbReference>
<evidence type="ECO:0000259" key="1">
    <source>
        <dbReference type="PROSITE" id="PS50943"/>
    </source>
</evidence>
<dbReference type="STRING" id="1048205.AB852_28100"/>
<dbReference type="EMBL" id="LFBV01000009">
    <property type="protein sequence ID" value="OKH91434.1"/>
    <property type="molecule type" value="Genomic_DNA"/>
</dbReference>
<sequence length="414" mass="44487">MGALGDNVRDKRLAAGLTQETLAYAAGLAPSTVAKLEQGGSVRIETLHKLAKALHLKTSELMASSTPQAVGCGEVSPVGLVGLRNALTPPVGLEDLRPEVAGAPDLAALREVVRGGSSSYNALKFEPIAAHLPQVVTDSNSAVAHFDNGPERETALSIRSEALLLAGRYLTAVRQFDLAYYALSGAIHDARAVDDTHTASIAIGIMSWLMTRQGRFDDAERLAIETADRIEPRISQATPERLSSWGWLALHAAAAAIRNNRVEEAVAVRRIAASAASALGNQPAGSARYGRFDTAVVAMKSLEDELIKDGGDPYRVIEESAGKAPLSDFSMRAAGVSETDNEWNRHRLTVASACVMVGDHDGAMDRLVRIECDNADWLRHQRPAHDVLRTVVRARKRKLTRDMRRLGALLTTDA</sequence>
<reference evidence="2 3" key="1">
    <citation type="submission" date="2015-06" db="EMBL/GenBank/DDBJ databases">
        <title>Cloning and characterization of the uncialamcin biosynthetic gene cluster.</title>
        <authorList>
            <person name="Yan X."/>
            <person name="Huang T."/>
            <person name="Ge H."/>
            <person name="Shen B."/>
        </authorList>
    </citation>
    <scope>NUCLEOTIDE SEQUENCE [LARGE SCALE GENOMIC DNA]</scope>
    <source>
        <strain evidence="2 3">DCA2648</strain>
    </source>
</reference>
<proteinExistence type="predicted"/>
<dbReference type="PROSITE" id="PS50943">
    <property type="entry name" value="HTH_CROC1"/>
    <property type="match status" value="1"/>
</dbReference>
<comment type="caution">
    <text evidence="2">The sequence shown here is derived from an EMBL/GenBank/DDBJ whole genome shotgun (WGS) entry which is preliminary data.</text>
</comment>
<dbReference type="SMART" id="SM00530">
    <property type="entry name" value="HTH_XRE"/>
    <property type="match status" value="1"/>
</dbReference>
<evidence type="ECO:0000313" key="3">
    <source>
        <dbReference type="Proteomes" id="UP000186455"/>
    </source>
</evidence>
<dbReference type="CDD" id="cd00093">
    <property type="entry name" value="HTH_XRE"/>
    <property type="match status" value="1"/>
</dbReference>
<feature type="domain" description="HTH cro/C1-type" evidence="1">
    <location>
        <begin position="8"/>
        <end position="61"/>
    </location>
</feature>
<dbReference type="AlphaFoldDB" id="A0A1Q4V0U1"/>
<dbReference type="InterPro" id="IPR010982">
    <property type="entry name" value="Lambda_DNA-bd_dom_sf"/>
</dbReference>
<dbReference type="Pfam" id="PF01381">
    <property type="entry name" value="HTH_3"/>
    <property type="match status" value="1"/>
</dbReference>
<dbReference type="RefSeq" id="WP_073793113.1">
    <property type="nucleotide sequence ID" value="NZ_LFBV01000009.1"/>
</dbReference>
<organism evidence="2 3">
    <name type="scientific">Streptomyces uncialis</name>
    <dbReference type="NCBI Taxonomy" id="1048205"/>
    <lineage>
        <taxon>Bacteria</taxon>
        <taxon>Bacillati</taxon>
        <taxon>Actinomycetota</taxon>
        <taxon>Actinomycetes</taxon>
        <taxon>Kitasatosporales</taxon>
        <taxon>Streptomycetaceae</taxon>
        <taxon>Streptomyces</taxon>
    </lineage>
</organism>
<dbReference type="Proteomes" id="UP000186455">
    <property type="component" value="Unassembled WGS sequence"/>
</dbReference>
<evidence type="ECO:0000313" key="2">
    <source>
        <dbReference type="EMBL" id="OKH91434.1"/>
    </source>
</evidence>
<gene>
    <name evidence="2" type="ORF">AB852_28100</name>
</gene>
<dbReference type="GO" id="GO:0003677">
    <property type="term" value="F:DNA binding"/>
    <property type="evidence" value="ECO:0007669"/>
    <property type="project" value="InterPro"/>
</dbReference>
<keyword evidence="3" id="KW-1185">Reference proteome</keyword>
<accession>A0A1Q4V0U1</accession>